<dbReference type="InterPro" id="IPR013815">
    <property type="entry name" value="ATP_grasp_subdomain_1"/>
</dbReference>
<dbReference type="Pfam" id="PF13380">
    <property type="entry name" value="CoA_binding_2"/>
    <property type="match status" value="1"/>
</dbReference>
<dbReference type="InterPro" id="IPR032875">
    <property type="entry name" value="Succ_CoA_lig_flav_dom"/>
</dbReference>
<dbReference type="InterPro" id="IPR016102">
    <property type="entry name" value="Succinyl-CoA_synth-like"/>
</dbReference>
<dbReference type="SUPFAM" id="SSF56059">
    <property type="entry name" value="Glutathione synthetase ATP-binding domain-like"/>
    <property type="match status" value="1"/>
</dbReference>
<organism evidence="2 3">
    <name type="scientific">Cupriavidus laharis</name>
    <dbReference type="NCBI Taxonomy" id="151654"/>
    <lineage>
        <taxon>Bacteria</taxon>
        <taxon>Pseudomonadati</taxon>
        <taxon>Pseudomonadota</taxon>
        <taxon>Betaproteobacteria</taxon>
        <taxon>Burkholderiales</taxon>
        <taxon>Burkholderiaceae</taxon>
        <taxon>Cupriavidus</taxon>
    </lineage>
</organism>
<dbReference type="Gene3D" id="3.30.470.20">
    <property type="entry name" value="ATP-grasp fold, B domain"/>
    <property type="match status" value="1"/>
</dbReference>
<dbReference type="GO" id="GO:0050563">
    <property type="term" value="F:trans-feruloyl-CoA synthase activity"/>
    <property type="evidence" value="ECO:0007669"/>
    <property type="project" value="UniProtKB-EC"/>
</dbReference>
<keyword evidence="3" id="KW-1185">Reference proteome</keyword>
<dbReference type="SMART" id="SM00881">
    <property type="entry name" value="CoA_binding"/>
    <property type="match status" value="1"/>
</dbReference>
<dbReference type="EC" id="6.2.1.34" evidence="2"/>
<dbReference type="PANTHER" id="PTHR42793">
    <property type="entry name" value="COA BINDING DOMAIN CONTAINING PROTEIN"/>
    <property type="match status" value="1"/>
</dbReference>
<dbReference type="SUPFAM" id="SSF52210">
    <property type="entry name" value="Succinyl-CoA synthetase domains"/>
    <property type="match status" value="2"/>
</dbReference>
<gene>
    <name evidence="2" type="primary">FCS1_4</name>
    <name evidence="2" type="ORF">LMG23992_05127</name>
</gene>
<name>A0ABM8XUW3_9BURK</name>
<evidence type="ECO:0000259" key="1">
    <source>
        <dbReference type="SMART" id="SM00881"/>
    </source>
</evidence>
<sequence>MHMDTRPDSLAAALAPKSVAIIGASDNPDKVGGRPVDYLRRFGYAGNIYPVNPTRSVVQGLPCYPDVASLPEAPDLAIVAVAGAAVATTVRACAARGVRTAIILSSGFGETGEDGLQQQAELAQVAARAGMRLVGPNSQGLANFSNGAVANFSTMFTQLAPQDGPVAIVSQSGATSAALYTLLRERGVGVRYVLATGNEADTTVSELAQVVTEDPAIKLIVLYMESLQDPEVLAAAAAQARRKGIPIVMLKAGRSASGMAAAQSHTGALVNEDGVVDAFLHRHAIWRVADPASIVNVAELYLKGMRSLGRGLVVVSNSGSSCVMCADMADELGLQLGELASSTRERIKEALASFATCSNPIDLTTALLGNSGALGGVLRALGEDPAGDLYLISLPVAGAGYDLERLAEDTAAFEAATGKTVVVTATLASALAPFRRRGLVTFASERQAMLALDQASRHFALMHAAPPAAPDGEGIVLPEGAAPFLSEADSLAVATSAGLPVAAYWVCHDVDQALAAWRQLGGAVAVKACSEALPHKSEYGLVFLNANSEDAVRSAFESCRDGMATLGVPWGGVIVARMERGRREFAIGGKTDPVFGPVIMVSDGGKYIEAMPDFCLLVPPFDAAEVRTALSRLRVAPLFAGVRGEAPMDVTALCDAVVAVAAVMQRSGGEIASIDLNPVMVRSEGEGVVIVDALIERQPHAHSVSVSGSAHATKTVEEMKS</sequence>
<accession>A0ABM8XUW3</accession>
<evidence type="ECO:0000313" key="2">
    <source>
        <dbReference type="EMBL" id="CAG9184000.1"/>
    </source>
</evidence>
<dbReference type="SUPFAM" id="SSF51735">
    <property type="entry name" value="NAD(P)-binding Rossmann-fold domains"/>
    <property type="match status" value="1"/>
</dbReference>
<dbReference type="PANTHER" id="PTHR42793:SF4">
    <property type="entry name" value="BLL6376 PROTEIN"/>
    <property type="match status" value="1"/>
</dbReference>
<feature type="domain" description="CoA-binding" evidence="1">
    <location>
        <begin position="13"/>
        <end position="108"/>
    </location>
</feature>
<comment type="caution">
    <text evidence="2">The sequence shown here is derived from an EMBL/GenBank/DDBJ whole genome shotgun (WGS) entry which is preliminary data.</text>
</comment>
<protein>
    <submittedName>
        <fullName evidence="2">Trans-feruloyl-CoA synthase FCS1</fullName>
        <ecNumber evidence="2">6.2.1.34</ecNumber>
    </submittedName>
</protein>
<reference evidence="2 3" key="1">
    <citation type="submission" date="2021-08" db="EMBL/GenBank/DDBJ databases">
        <authorList>
            <person name="Peeters C."/>
        </authorList>
    </citation>
    <scope>NUCLEOTIDE SEQUENCE [LARGE SCALE GENOMIC DNA]</scope>
    <source>
        <strain evidence="2 3">LMG 23992</strain>
    </source>
</reference>
<dbReference type="Gene3D" id="3.30.1490.20">
    <property type="entry name" value="ATP-grasp fold, A domain"/>
    <property type="match status" value="1"/>
</dbReference>
<dbReference type="Proteomes" id="UP000727654">
    <property type="component" value="Unassembled WGS sequence"/>
</dbReference>
<keyword evidence="2" id="KW-0436">Ligase</keyword>
<evidence type="ECO:0000313" key="3">
    <source>
        <dbReference type="Proteomes" id="UP000727654"/>
    </source>
</evidence>
<dbReference type="Pfam" id="PF13607">
    <property type="entry name" value="Succ_CoA_lig"/>
    <property type="match status" value="1"/>
</dbReference>
<dbReference type="EMBL" id="CAJZAI010000022">
    <property type="protein sequence ID" value="CAG9184000.1"/>
    <property type="molecule type" value="Genomic_DNA"/>
</dbReference>
<dbReference type="InterPro" id="IPR003781">
    <property type="entry name" value="CoA-bd"/>
</dbReference>
<dbReference type="Pfam" id="PF13549">
    <property type="entry name" value="ATP-grasp_5"/>
    <property type="match status" value="1"/>
</dbReference>
<dbReference type="Gene3D" id="3.40.50.720">
    <property type="entry name" value="NAD(P)-binding Rossmann-like Domain"/>
    <property type="match status" value="1"/>
</dbReference>
<dbReference type="InterPro" id="IPR036291">
    <property type="entry name" value="NAD(P)-bd_dom_sf"/>
</dbReference>
<proteinExistence type="predicted"/>
<dbReference type="Gene3D" id="3.40.50.261">
    <property type="entry name" value="Succinyl-CoA synthetase domains"/>
    <property type="match status" value="2"/>
</dbReference>